<keyword evidence="1" id="KW-1133">Transmembrane helix</keyword>
<feature type="transmembrane region" description="Helical" evidence="1">
    <location>
        <begin position="6"/>
        <end position="23"/>
    </location>
</feature>
<sequence>MNPWLYYTLAILLVCCGGLCWLTNLFSLPGNWILLGMAALFAWLASDVGGHGIGWTTVGIMAGLAVLGEVIEFFAGAAGAAKQGASRRSIVFSLIGGMAGSIGGAMLGLPVPVIGSVIAALLGGSLGAFAGAYLGEKSIERPHSESMAVARGAFAGRLWGTVGKFAVGAVMLGVMTVDALVG</sequence>
<dbReference type="KEGG" id="lpav:PLANPX_4687"/>
<dbReference type="InterPro" id="IPR007403">
    <property type="entry name" value="DUF456"/>
</dbReference>
<organism evidence="2 3">
    <name type="scientific">Lacipirellula parvula</name>
    <dbReference type="NCBI Taxonomy" id="2650471"/>
    <lineage>
        <taxon>Bacteria</taxon>
        <taxon>Pseudomonadati</taxon>
        <taxon>Planctomycetota</taxon>
        <taxon>Planctomycetia</taxon>
        <taxon>Pirellulales</taxon>
        <taxon>Lacipirellulaceae</taxon>
        <taxon>Lacipirellula</taxon>
    </lineage>
</organism>
<dbReference type="AlphaFoldDB" id="A0A5K7XFA9"/>
<evidence type="ECO:0000256" key="1">
    <source>
        <dbReference type="SAM" id="Phobius"/>
    </source>
</evidence>
<proteinExistence type="predicted"/>
<accession>A0A5K7XFA9</accession>
<dbReference type="RefSeq" id="WP_172992213.1">
    <property type="nucleotide sequence ID" value="NZ_AP021861.1"/>
</dbReference>
<reference evidence="3" key="1">
    <citation type="submission" date="2019-10" db="EMBL/GenBank/DDBJ databases">
        <title>Lacipirellula parvula gen. nov., sp. nov., representing a lineage of planctomycetes widespread in freshwater anoxic habitats, and description of the family Lacipirellulaceae.</title>
        <authorList>
            <person name="Dedysh S.N."/>
            <person name="Kulichevskaya I.S."/>
            <person name="Beletsky A.V."/>
            <person name="Rakitin A.L."/>
            <person name="Mardanov A.V."/>
            <person name="Ivanova A.A."/>
            <person name="Saltykova V.X."/>
            <person name="Rijpstra W.I.C."/>
            <person name="Sinninghe Damste J.S."/>
            <person name="Ravin N.V."/>
        </authorList>
    </citation>
    <scope>NUCLEOTIDE SEQUENCE [LARGE SCALE GENOMIC DNA]</scope>
    <source>
        <strain evidence="3">PX69</strain>
    </source>
</reference>
<keyword evidence="3" id="KW-1185">Reference proteome</keyword>
<keyword evidence="1" id="KW-0472">Membrane</keyword>
<dbReference type="Pfam" id="PF04306">
    <property type="entry name" value="DUF456"/>
    <property type="match status" value="1"/>
</dbReference>
<feature type="transmembrane region" description="Helical" evidence="1">
    <location>
        <begin position="90"/>
        <end position="107"/>
    </location>
</feature>
<protein>
    <submittedName>
        <fullName evidence="2">Hexuronate transporter</fullName>
    </submittedName>
</protein>
<gene>
    <name evidence="2" type="ORF">PLANPX_4687</name>
</gene>
<feature type="transmembrane region" description="Helical" evidence="1">
    <location>
        <begin position="113"/>
        <end position="135"/>
    </location>
</feature>
<name>A0A5K7XFA9_9BACT</name>
<evidence type="ECO:0000313" key="2">
    <source>
        <dbReference type="EMBL" id="BBO35075.1"/>
    </source>
</evidence>
<dbReference type="EMBL" id="AP021861">
    <property type="protein sequence ID" value="BBO35075.1"/>
    <property type="molecule type" value="Genomic_DNA"/>
</dbReference>
<feature type="transmembrane region" description="Helical" evidence="1">
    <location>
        <begin position="52"/>
        <end position="78"/>
    </location>
</feature>
<evidence type="ECO:0000313" key="3">
    <source>
        <dbReference type="Proteomes" id="UP000326837"/>
    </source>
</evidence>
<keyword evidence="1" id="KW-0812">Transmembrane</keyword>
<feature type="transmembrane region" description="Helical" evidence="1">
    <location>
        <begin position="156"/>
        <end position="177"/>
    </location>
</feature>
<feature type="transmembrane region" description="Helical" evidence="1">
    <location>
        <begin position="30"/>
        <end position="46"/>
    </location>
</feature>
<dbReference type="Proteomes" id="UP000326837">
    <property type="component" value="Chromosome"/>
</dbReference>